<dbReference type="InterPro" id="IPR002347">
    <property type="entry name" value="SDR_fam"/>
</dbReference>
<accession>A0A9P5Z912</accession>
<keyword evidence="5" id="KW-1185">Reference proteome</keyword>
<dbReference type="Gene3D" id="3.40.50.720">
    <property type="entry name" value="NAD(P)-binding Rossmann-like Domain"/>
    <property type="match status" value="1"/>
</dbReference>
<dbReference type="InterPro" id="IPR051122">
    <property type="entry name" value="SDR_DHRS6-like"/>
</dbReference>
<keyword evidence="2" id="KW-0521">NADP</keyword>
<evidence type="ECO:0000313" key="5">
    <source>
        <dbReference type="Proteomes" id="UP000807469"/>
    </source>
</evidence>
<keyword evidence="3" id="KW-0560">Oxidoreductase</keyword>
<dbReference type="CDD" id="cd05233">
    <property type="entry name" value="SDR_c"/>
    <property type="match status" value="1"/>
</dbReference>
<proteinExistence type="inferred from homology"/>
<sequence>MSTLKNKSILVVGGSSGIGFEVALASLQELANPVIIASSNPERVNKAVERLRAHNFPGTVRGEVVDATDSAAVKDFITRIGEVDHIVWTSGNKVGSQFPKVEPEKVRSAFDVRFWGPFAVAQSAKIRPGGSLTFTMGTALIKPAPGMSLWSSVVGSVDGLIRGLAVDLAPIRVNAVSPGIIDTEFFDDFSPEIKETMFKGYTNGLLIKRGGEPEEVATAYIFLMKCGYITGQRIDVDGGAALGR</sequence>
<dbReference type="PANTHER" id="PTHR43477">
    <property type="entry name" value="DIHYDROANTICAPSIN 7-DEHYDROGENASE"/>
    <property type="match status" value="1"/>
</dbReference>
<evidence type="ECO:0000256" key="1">
    <source>
        <dbReference type="ARBA" id="ARBA00006484"/>
    </source>
</evidence>
<dbReference type="Pfam" id="PF23441">
    <property type="entry name" value="SDR"/>
    <property type="match status" value="1"/>
</dbReference>
<comment type="caution">
    <text evidence="4">The sequence shown here is derived from an EMBL/GenBank/DDBJ whole genome shotgun (WGS) entry which is preliminary data.</text>
</comment>
<dbReference type="AlphaFoldDB" id="A0A9P5Z912"/>
<dbReference type="SUPFAM" id="SSF51735">
    <property type="entry name" value="NAD(P)-binding Rossmann-fold domains"/>
    <property type="match status" value="1"/>
</dbReference>
<dbReference type="PANTHER" id="PTHR43477:SF1">
    <property type="entry name" value="DIHYDROANTICAPSIN 7-DEHYDROGENASE"/>
    <property type="match status" value="1"/>
</dbReference>
<dbReference type="InterPro" id="IPR057571">
    <property type="entry name" value="SDR_PhqE-like"/>
</dbReference>
<organism evidence="4 5">
    <name type="scientific">Pholiota conissans</name>
    <dbReference type="NCBI Taxonomy" id="109636"/>
    <lineage>
        <taxon>Eukaryota</taxon>
        <taxon>Fungi</taxon>
        <taxon>Dikarya</taxon>
        <taxon>Basidiomycota</taxon>
        <taxon>Agaricomycotina</taxon>
        <taxon>Agaricomycetes</taxon>
        <taxon>Agaricomycetidae</taxon>
        <taxon>Agaricales</taxon>
        <taxon>Agaricineae</taxon>
        <taxon>Strophariaceae</taxon>
        <taxon>Pholiota</taxon>
    </lineage>
</organism>
<dbReference type="GO" id="GO:0016491">
    <property type="term" value="F:oxidoreductase activity"/>
    <property type="evidence" value="ECO:0007669"/>
    <property type="project" value="UniProtKB-KW"/>
</dbReference>
<dbReference type="Proteomes" id="UP000807469">
    <property type="component" value="Unassembled WGS sequence"/>
</dbReference>
<comment type="similarity">
    <text evidence="1">Belongs to the short-chain dehydrogenases/reductases (SDR) family.</text>
</comment>
<dbReference type="OrthoDB" id="294295at2759"/>
<name>A0A9P5Z912_9AGAR</name>
<dbReference type="InterPro" id="IPR036291">
    <property type="entry name" value="NAD(P)-bd_dom_sf"/>
</dbReference>
<evidence type="ECO:0000256" key="2">
    <source>
        <dbReference type="ARBA" id="ARBA00022857"/>
    </source>
</evidence>
<evidence type="ECO:0000313" key="4">
    <source>
        <dbReference type="EMBL" id="KAF9483319.1"/>
    </source>
</evidence>
<dbReference type="EMBL" id="MU155155">
    <property type="protein sequence ID" value="KAF9483319.1"/>
    <property type="molecule type" value="Genomic_DNA"/>
</dbReference>
<reference evidence="4" key="1">
    <citation type="submission" date="2020-11" db="EMBL/GenBank/DDBJ databases">
        <authorList>
            <consortium name="DOE Joint Genome Institute"/>
            <person name="Ahrendt S."/>
            <person name="Riley R."/>
            <person name="Andreopoulos W."/>
            <person name="Labutti K."/>
            <person name="Pangilinan J."/>
            <person name="Ruiz-Duenas F.J."/>
            <person name="Barrasa J.M."/>
            <person name="Sanchez-Garcia M."/>
            <person name="Camarero S."/>
            <person name="Miyauchi S."/>
            <person name="Serrano A."/>
            <person name="Linde D."/>
            <person name="Babiker R."/>
            <person name="Drula E."/>
            <person name="Ayuso-Fernandez I."/>
            <person name="Pacheco R."/>
            <person name="Padilla G."/>
            <person name="Ferreira P."/>
            <person name="Barriuso J."/>
            <person name="Kellner H."/>
            <person name="Castanera R."/>
            <person name="Alfaro M."/>
            <person name="Ramirez L."/>
            <person name="Pisabarro A.G."/>
            <person name="Kuo A."/>
            <person name="Tritt A."/>
            <person name="Lipzen A."/>
            <person name="He G."/>
            <person name="Yan M."/>
            <person name="Ng V."/>
            <person name="Cullen D."/>
            <person name="Martin F."/>
            <person name="Rosso M.-N."/>
            <person name="Henrissat B."/>
            <person name="Hibbett D."/>
            <person name="Martinez A.T."/>
            <person name="Grigoriev I.V."/>
        </authorList>
    </citation>
    <scope>NUCLEOTIDE SEQUENCE</scope>
    <source>
        <strain evidence="4">CIRM-BRFM 674</strain>
    </source>
</reference>
<evidence type="ECO:0000256" key="3">
    <source>
        <dbReference type="ARBA" id="ARBA00023002"/>
    </source>
</evidence>
<protein>
    <submittedName>
        <fullName evidence="4">Short-chain dehydrogenase/reductase SDR</fullName>
    </submittedName>
</protein>
<feature type="non-terminal residue" evidence="4">
    <location>
        <position position="1"/>
    </location>
</feature>
<gene>
    <name evidence="4" type="ORF">BDN70DRAFT_874026</name>
</gene>
<dbReference type="PRINTS" id="PR00081">
    <property type="entry name" value="GDHRDH"/>
</dbReference>